<evidence type="ECO:0000313" key="1">
    <source>
        <dbReference type="EMBL" id="PFH54379.1"/>
    </source>
</evidence>
<dbReference type="AlphaFoldDB" id="A0A2A9NV20"/>
<accession>A0A2A9NV20</accession>
<gene>
    <name evidence="1" type="ORF">AMATHDRAFT_135346</name>
</gene>
<keyword evidence="2" id="KW-1185">Reference proteome</keyword>
<proteinExistence type="predicted"/>
<reference evidence="1 2" key="1">
    <citation type="submission" date="2014-02" db="EMBL/GenBank/DDBJ databases">
        <title>Transposable element dynamics among asymbiotic and ectomycorrhizal Amanita fungi.</title>
        <authorList>
            <consortium name="DOE Joint Genome Institute"/>
            <person name="Hess J."/>
            <person name="Skrede I."/>
            <person name="Wolfe B."/>
            <person name="LaButti K."/>
            <person name="Ohm R.A."/>
            <person name="Grigoriev I.V."/>
            <person name="Pringle A."/>
        </authorList>
    </citation>
    <scope>NUCLEOTIDE SEQUENCE [LARGE SCALE GENOMIC DNA]</scope>
    <source>
        <strain evidence="1 2">SKay4041</strain>
    </source>
</reference>
<sequence length="309" mass="35679">MSVRGTDNLRCYLREASLPPMVCDPKAPALPEKGHKSHLNNLHVCPEPWRKLESIQPIDATKLDEKIIQWVDSFIPETSIGVEDSDPLTGETLTVPCPPVFDIPTHVERRPNDIFRMVPWLDNFPLMTIQRALHLIHGPSNFWGFSLHDDNDKDRNIFQHFHWGWSLPQNEDLGGSEDTVSKRRIGRHSVVIAFQPPWVLSHQDITEFSQCRSFPPYLLPGNAFPTSFESKHRLWAKLWDLCVHEYTPWFVLTSYHHWVFGVFSTGWTTAFVSGVYDYNYFSPTILECLTFWVGSALRIRGTWAIPDVL</sequence>
<protein>
    <submittedName>
        <fullName evidence="1">Uncharacterized protein</fullName>
    </submittedName>
</protein>
<organism evidence="1 2">
    <name type="scientific">Amanita thiersii Skay4041</name>
    <dbReference type="NCBI Taxonomy" id="703135"/>
    <lineage>
        <taxon>Eukaryota</taxon>
        <taxon>Fungi</taxon>
        <taxon>Dikarya</taxon>
        <taxon>Basidiomycota</taxon>
        <taxon>Agaricomycotina</taxon>
        <taxon>Agaricomycetes</taxon>
        <taxon>Agaricomycetidae</taxon>
        <taxon>Agaricales</taxon>
        <taxon>Pluteineae</taxon>
        <taxon>Amanitaceae</taxon>
        <taxon>Amanita</taxon>
    </lineage>
</organism>
<dbReference type="Proteomes" id="UP000242287">
    <property type="component" value="Unassembled WGS sequence"/>
</dbReference>
<dbReference type="OrthoDB" id="2579508at2759"/>
<dbReference type="EMBL" id="KZ301970">
    <property type="protein sequence ID" value="PFH54379.1"/>
    <property type="molecule type" value="Genomic_DNA"/>
</dbReference>
<evidence type="ECO:0000313" key="2">
    <source>
        <dbReference type="Proteomes" id="UP000242287"/>
    </source>
</evidence>
<name>A0A2A9NV20_9AGAR</name>